<comment type="caution">
    <text evidence="1">The sequence shown here is derived from an EMBL/GenBank/DDBJ whole genome shotgun (WGS) entry which is preliminary data.</text>
</comment>
<evidence type="ECO:0000313" key="2">
    <source>
        <dbReference type="Proteomes" id="UP000685013"/>
    </source>
</evidence>
<name>A0AAV6NCZ0_9ROSI</name>
<organism evidence="1 2">
    <name type="scientific">Cucurbita argyrosperma subsp. sororia</name>
    <dbReference type="NCBI Taxonomy" id="37648"/>
    <lineage>
        <taxon>Eukaryota</taxon>
        <taxon>Viridiplantae</taxon>
        <taxon>Streptophyta</taxon>
        <taxon>Embryophyta</taxon>
        <taxon>Tracheophyta</taxon>
        <taxon>Spermatophyta</taxon>
        <taxon>Magnoliopsida</taxon>
        <taxon>eudicotyledons</taxon>
        <taxon>Gunneridae</taxon>
        <taxon>Pentapetalae</taxon>
        <taxon>rosids</taxon>
        <taxon>fabids</taxon>
        <taxon>Cucurbitales</taxon>
        <taxon>Cucurbitaceae</taxon>
        <taxon>Cucurbiteae</taxon>
        <taxon>Cucurbita</taxon>
    </lineage>
</organism>
<dbReference type="EMBL" id="JAGKQH010000007">
    <property type="protein sequence ID" value="KAG6595275.1"/>
    <property type="molecule type" value="Genomic_DNA"/>
</dbReference>
<reference evidence="1 2" key="1">
    <citation type="journal article" date="2021" name="Hortic Res">
        <title>The domestication of Cucurbita argyrosperma as revealed by the genome of its wild relative.</title>
        <authorList>
            <person name="Barrera-Redondo J."/>
            <person name="Sanchez-de la Vega G."/>
            <person name="Aguirre-Liguori J.A."/>
            <person name="Castellanos-Morales G."/>
            <person name="Gutierrez-Guerrero Y.T."/>
            <person name="Aguirre-Dugua X."/>
            <person name="Aguirre-Planter E."/>
            <person name="Tenaillon M.I."/>
            <person name="Lira-Saade R."/>
            <person name="Eguiarte L.E."/>
        </authorList>
    </citation>
    <scope>NUCLEOTIDE SEQUENCE [LARGE SCALE GENOMIC DNA]</scope>
    <source>
        <strain evidence="1">JBR-2021</strain>
    </source>
</reference>
<keyword evidence="2" id="KW-1185">Reference proteome</keyword>
<feature type="non-terminal residue" evidence="1">
    <location>
        <position position="1"/>
    </location>
</feature>
<protein>
    <submittedName>
        <fullName evidence="1">Pentatricopeptide repeat-containing protein, chloroplastic</fullName>
    </submittedName>
</protein>
<gene>
    <name evidence="1" type="ORF">SDJN03_11828</name>
</gene>
<accession>A0AAV6NCZ0</accession>
<evidence type="ECO:0000313" key="1">
    <source>
        <dbReference type="EMBL" id="KAG6595275.1"/>
    </source>
</evidence>
<dbReference type="AlphaFoldDB" id="A0AAV6NCZ0"/>
<dbReference type="Proteomes" id="UP000685013">
    <property type="component" value="Chromosome 7"/>
</dbReference>
<proteinExistence type="predicted"/>
<sequence length="183" mass="20366">MSTNHDEFGGVGRYHIMVAVNFAVTVQCTSGARDGDGYMALIEVEARIVVLAVLRMIKENYALGESVKDDIFIILGVSKVEPDLVEQNFEVRDAITKLLQYELGLEVLPAGPTTVPDEVAGSESSNMSLTKLNGIMGRNKYTTRKPAAVQRLKVTKKSLKDWLQRNRDIIEYRLSIPKNDSFC</sequence>